<organism evidence="1 2">
    <name type="scientific">Rufibacter latericius</name>
    <dbReference type="NCBI Taxonomy" id="2487040"/>
    <lineage>
        <taxon>Bacteria</taxon>
        <taxon>Pseudomonadati</taxon>
        <taxon>Bacteroidota</taxon>
        <taxon>Cytophagia</taxon>
        <taxon>Cytophagales</taxon>
        <taxon>Hymenobacteraceae</taxon>
        <taxon>Rufibacter</taxon>
    </lineage>
</organism>
<gene>
    <name evidence="1" type="ORF">EFB08_08790</name>
</gene>
<reference evidence="1 2" key="1">
    <citation type="submission" date="2018-11" db="EMBL/GenBank/DDBJ databases">
        <title>Rufibacter latericius sp. nov., isolated from water in Baiyang Lake.</title>
        <authorList>
            <person name="Yang Y."/>
        </authorList>
    </citation>
    <scope>NUCLEOTIDE SEQUENCE [LARGE SCALE GENOMIC DNA]</scope>
    <source>
        <strain evidence="1 2">R-22-1c-1</strain>
    </source>
</reference>
<protein>
    <recommendedName>
        <fullName evidence="3">RiboL-PSP-HEPN domain-containing protein</fullName>
    </recommendedName>
</protein>
<dbReference type="AlphaFoldDB" id="A0A3M9MT77"/>
<name>A0A3M9MT77_9BACT</name>
<evidence type="ECO:0000313" key="1">
    <source>
        <dbReference type="EMBL" id="RNI28720.1"/>
    </source>
</evidence>
<accession>A0A3M9MT77</accession>
<evidence type="ECO:0000313" key="2">
    <source>
        <dbReference type="Proteomes" id="UP000272117"/>
    </source>
</evidence>
<dbReference type="EMBL" id="RJJD01000004">
    <property type="protein sequence ID" value="RNI28720.1"/>
    <property type="molecule type" value="Genomic_DNA"/>
</dbReference>
<keyword evidence="2" id="KW-1185">Reference proteome</keyword>
<dbReference type="OrthoDB" id="9846387at2"/>
<comment type="caution">
    <text evidence="1">The sequence shown here is derived from an EMBL/GenBank/DDBJ whole genome shotgun (WGS) entry which is preliminary data.</text>
</comment>
<evidence type="ECO:0008006" key="3">
    <source>
        <dbReference type="Google" id="ProtNLM"/>
    </source>
</evidence>
<sequence>MYAAFARLLSSFSITRFELLLHTQGTSADFCTWALKLKDVIPTYPTIGENMNGIIERGINEDDFLVTEIRLNAISSCIINYTSSTEYFLVDLIKWKLRDKRLLRRAMDLKDIAIKKFDIIEFEDIEKLREKYINHLAGEFSFGTLWSKKLGNTHKLFDLSFDKHSNVIKSIDSVWEQRNKLAHLNRINHLPMSFTDLNGDNLEIKDLKDNDDYLKFCIELIKTINASLDMLDKFQQRIMEKWLNF</sequence>
<dbReference type="RefSeq" id="WP_123126577.1">
    <property type="nucleotide sequence ID" value="NZ_RJJD01000004.1"/>
</dbReference>
<proteinExistence type="predicted"/>
<dbReference type="Proteomes" id="UP000272117">
    <property type="component" value="Unassembled WGS sequence"/>
</dbReference>